<dbReference type="PANTHER" id="PTHR27002:SF1082">
    <property type="entry name" value="OS06G0693000 PROTEIN"/>
    <property type="match status" value="1"/>
</dbReference>
<comment type="subcellular location">
    <subcellularLocation>
        <location evidence="1">Cell membrane</location>
        <topology evidence="1">Single-pass type I membrane protein</topology>
    </subcellularLocation>
</comment>
<feature type="binding site" evidence="14">
    <location>
        <position position="555"/>
    </location>
    <ligand>
        <name>ATP</name>
        <dbReference type="ChEBI" id="CHEBI:30616"/>
    </ligand>
</feature>
<dbReference type="AlphaFoldDB" id="A0A7J7MW93"/>
<evidence type="ECO:0000256" key="6">
    <source>
        <dbReference type="ARBA" id="ARBA00022741"/>
    </source>
</evidence>
<evidence type="ECO:0000256" key="10">
    <source>
        <dbReference type="ARBA" id="ARBA00023180"/>
    </source>
</evidence>
<dbReference type="SUPFAM" id="SSF56112">
    <property type="entry name" value="Protein kinase-like (PK-like)"/>
    <property type="match status" value="1"/>
</dbReference>
<dbReference type="FunFam" id="3.30.200.20:FF:000195">
    <property type="entry name" value="G-type lectin S-receptor-like serine/threonine-protein kinase"/>
    <property type="match status" value="1"/>
</dbReference>
<evidence type="ECO:0000256" key="15">
    <source>
        <dbReference type="SAM" id="MobiDB-lite"/>
    </source>
</evidence>
<dbReference type="InterPro" id="IPR036426">
    <property type="entry name" value="Bulb-type_lectin_dom_sf"/>
</dbReference>
<dbReference type="Pfam" id="PF08276">
    <property type="entry name" value="PAN_2"/>
    <property type="match status" value="1"/>
</dbReference>
<feature type="transmembrane region" description="Helical" evidence="16">
    <location>
        <begin position="26"/>
        <end position="44"/>
    </location>
</feature>
<evidence type="ECO:0000259" key="19">
    <source>
        <dbReference type="PROSITE" id="PS50948"/>
    </source>
</evidence>
<keyword evidence="5" id="KW-0732">Signal</keyword>
<dbReference type="Pfam" id="PF01453">
    <property type="entry name" value="B_lectin"/>
    <property type="match status" value="1"/>
</dbReference>
<accession>A0A7J7MW93</accession>
<keyword evidence="8 13" id="KW-0067">ATP-binding</keyword>
<evidence type="ECO:0000256" key="11">
    <source>
        <dbReference type="ARBA" id="ARBA00047899"/>
    </source>
</evidence>
<dbReference type="Gene3D" id="1.10.510.10">
    <property type="entry name" value="Transferase(Phosphotransferase) domain 1"/>
    <property type="match status" value="1"/>
</dbReference>
<evidence type="ECO:0000256" key="4">
    <source>
        <dbReference type="ARBA" id="ARBA00022679"/>
    </source>
</evidence>
<dbReference type="InterPro" id="IPR024171">
    <property type="entry name" value="SRK-like_kinase"/>
</dbReference>
<comment type="similarity">
    <text evidence="13">Belongs to the protein kinase superfamily. Ser/Thr protein kinase family.</text>
</comment>
<evidence type="ECO:0000313" key="20">
    <source>
        <dbReference type="EMBL" id="KAF6159050.1"/>
    </source>
</evidence>
<evidence type="ECO:0000256" key="7">
    <source>
        <dbReference type="ARBA" id="ARBA00022777"/>
    </source>
</evidence>
<keyword evidence="16" id="KW-0812">Transmembrane</keyword>
<name>A0A7J7MW93_9MAGN</name>
<sequence length="846" mass="94962">MLGIMTCIIPIPNETRICNNLSMKGLAFLIFCNIFILSDITIAIDIIPTSQSLYDGDTLVSCGQTFELGFFTPVNSKNRYLGIWYKNIPDIIVWVANRNSPLTDTSGFLKINDKGNILLLNGNGSVFWSTSSSRTWANPIAHLLESGNFVIREWFSNSESYSWQSFDYPCDTLLPGMKLGLSLSTKRSWNLSSWIDDSDPSSGGFTYSLEQHGLPEFVLRKGSKIVYRSGSWDGVQFRGLPELTNNFVINPIFIYNASDVYFTFENIDKSTISRFVVNVSGSLDYLTWNGKQRGWNCIVTMMKDICDNYAECGAYGVCTMNGSLGCKCMKKFTPRSPQDWHNFDPSAGCVRNSPLNCSHGEGFIKLKGLKLPDSPNILVNESVKSAEECKMECLANCSCMAYAATKMSGCITWFGDLTDIREYTEGGQDFYIRLAASELDKQKKDTRLIIIISAALTGMGIVVSALICFLWRWRKKNKEKKKTEEVGTDHNIDNEPSEKCTSSSMLGDNPELPIFDSEKLATATNGFHLSNKLGKGGFGTVYKGKFPNGQEIAVKRLSKSSGQGSEEFMNEVVVISKLQHRNLVKLVGCCIEGEEKMLVYEYLPNKGLDSFLFDPKKQSLLDWRKRFQIIEGIGRGTLYLHRDSRLRVIHRDLKASNILLDEELNPKISDFGMARIFGGNELQADTLRVVGTYGYMSPEYAMDGRFSEKSDVFSFGILLLEIVSGKRNTSFSHHEQHLSLLGYAWKLWNEDNLSALIDPGLSEPCFEEEILRCIHVGLLCVQDFAEDRPTMSIILSMLSEIAPLPLPKQPAFTERQVSSSSDYESRGKSSEAYSMNYISYTDFQGR</sequence>
<evidence type="ECO:0000256" key="16">
    <source>
        <dbReference type="SAM" id="Phobius"/>
    </source>
</evidence>
<feature type="region of interest" description="Disordered" evidence="15">
    <location>
        <begin position="480"/>
        <end position="505"/>
    </location>
</feature>
<evidence type="ECO:0000256" key="9">
    <source>
        <dbReference type="ARBA" id="ARBA00023157"/>
    </source>
</evidence>
<evidence type="ECO:0000256" key="12">
    <source>
        <dbReference type="ARBA" id="ARBA00048679"/>
    </source>
</evidence>
<evidence type="ECO:0000256" key="3">
    <source>
        <dbReference type="ARBA" id="ARBA00022527"/>
    </source>
</evidence>
<dbReference type="GO" id="GO:0004674">
    <property type="term" value="F:protein serine/threonine kinase activity"/>
    <property type="evidence" value="ECO:0007669"/>
    <property type="project" value="UniProtKB-KW"/>
</dbReference>
<dbReference type="SUPFAM" id="SSF51110">
    <property type="entry name" value="alpha-D-mannose-specific plant lectins"/>
    <property type="match status" value="1"/>
</dbReference>
<dbReference type="InterPro" id="IPR017441">
    <property type="entry name" value="Protein_kinase_ATP_BS"/>
</dbReference>
<keyword evidence="21" id="KW-1185">Reference proteome</keyword>
<dbReference type="CDD" id="cd14066">
    <property type="entry name" value="STKc_IRAK"/>
    <property type="match status" value="1"/>
</dbReference>
<keyword evidence="2" id="KW-1003">Cell membrane</keyword>
<dbReference type="CDD" id="cd00028">
    <property type="entry name" value="B_lectin"/>
    <property type="match status" value="1"/>
</dbReference>
<dbReference type="FunFam" id="1.10.510.10:FF:000467">
    <property type="entry name" value="Liguleless narrow1"/>
    <property type="match status" value="1"/>
</dbReference>
<evidence type="ECO:0000256" key="5">
    <source>
        <dbReference type="ARBA" id="ARBA00022729"/>
    </source>
</evidence>
<keyword evidence="4 13" id="KW-0808">Transferase</keyword>
<keyword evidence="6 13" id="KW-0547">Nucleotide-binding</keyword>
<keyword evidence="3 13" id="KW-0723">Serine/threonine-protein kinase</keyword>
<gene>
    <name evidence="20" type="ORF">GIB67_032667</name>
</gene>
<protein>
    <recommendedName>
        <fullName evidence="13">Receptor-like serine/threonine-protein kinase</fullName>
        <ecNumber evidence="13">2.7.11.1</ecNumber>
    </recommendedName>
</protein>
<dbReference type="InterPro" id="IPR008271">
    <property type="entry name" value="Ser/Thr_kinase_AS"/>
</dbReference>
<dbReference type="SMART" id="SM00108">
    <property type="entry name" value="B_lectin"/>
    <property type="match status" value="1"/>
</dbReference>
<dbReference type="Pfam" id="PF00954">
    <property type="entry name" value="S_locus_glycop"/>
    <property type="match status" value="1"/>
</dbReference>
<comment type="catalytic activity">
    <reaction evidence="12 13">
        <text>L-seryl-[protein] + ATP = O-phospho-L-seryl-[protein] + ADP + H(+)</text>
        <dbReference type="Rhea" id="RHEA:17989"/>
        <dbReference type="Rhea" id="RHEA-COMP:9863"/>
        <dbReference type="Rhea" id="RHEA-COMP:11604"/>
        <dbReference type="ChEBI" id="CHEBI:15378"/>
        <dbReference type="ChEBI" id="CHEBI:29999"/>
        <dbReference type="ChEBI" id="CHEBI:30616"/>
        <dbReference type="ChEBI" id="CHEBI:83421"/>
        <dbReference type="ChEBI" id="CHEBI:456216"/>
        <dbReference type="EC" id="2.7.11.1"/>
    </reaction>
</comment>
<comment type="catalytic activity">
    <reaction evidence="11 13">
        <text>L-threonyl-[protein] + ATP = O-phospho-L-threonyl-[protein] + ADP + H(+)</text>
        <dbReference type="Rhea" id="RHEA:46608"/>
        <dbReference type="Rhea" id="RHEA-COMP:11060"/>
        <dbReference type="Rhea" id="RHEA-COMP:11605"/>
        <dbReference type="ChEBI" id="CHEBI:15378"/>
        <dbReference type="ChEBI" id="CHEBI:30013"/>
        <dbReference type="ChEBI" id="CHEBI:30616"/>
        <dbReference type="ChEBI" id="CHEBI:61977"/>
        <dbReference type="ChEBI" id="CHEBI:456216"/>
        <dbReference type="EC" id="2.7.11.1"/>
    </reaction>
</comment>
<feature type="compositionally biased region" description="Basic and acidic residues" evidence="15">
    <location>
        <begin position="481"/>
        <end position="498"/>
    </location>
</feature>
<evidence type="ECO:0000259" key="17">
    <source>
        <dbReference type="PROSITE" id="PS50011"/>
    </source>
</evidence>
<keyword evidence="7 13" id="KW-0418">Kinase</keyword>
<evidence type="ECO:0000256" key="2">
    <source>
        <dbReference type="ARBA" id="ARBA00022475"/>
    </source>
</evidence>
<keyword evidence="16" id="KW-0472">Membrane</keyword>
<dbReference type="FunFam" id="2.90.10.10:FF:000004">
    <property type="entry name" value="G-type lectin S-receptor-like serine/threonine-protein kinase"/>
    <property type="match status" value="1"/>
</dbReference>
<dbReference type="PROSITE" id="PS00108">
    <property type="entry name" value="PROTEIN_KINASE_ST"/>
    <property type="match status" value="1"/>
</dbReference>
<organism evidence="20 21">
    <name type="scientific">Kingdonia uniflora</name>
    <dbReference type="NCBI Taxonomy" id="39325"/>
    <lineage>
        <taxon>Eukaryota</taxon>
        <taxon>Viridiplantae</taxon>
        <taxon>Streptophyta</taxon>
        <taxon>Embryophyta</taxon>
        <taxon>Tracheophyta</taxon>
        <taxon>Spermatophyta</taxon>
        <taxon>Magnoliopsida</taxon>
        <taxon>Ranunculales</taxon>
        <taxon>Circaeasteraceae</taxon>
        <taxon>Kingdonia</taxon>
    </lineage>
</organism>
<dbReference type="EC" id="2.7.11.1" evidence="13"/>
<keyword evidence="10" id="KW-0325">Glycoprotein</keyword>
<feature type="transmembrane region" description="Helical" evidence="16">
    <location>
        <begin position="448"/>
        <end position="471"/>
    </location>
</feature>
<dbReference type="EMBL" id="JACGCM010001204">
    <property type="protein sequence ID" value="KAF6159050.1"/>
    <property type="molecule type" value="Genomic_DNA"/>
</dbReference>
<dbReference type="PROSITE" id="PS50011">
    <property type="entry name" value="PROTEIN_KINASE_DOM"/>
    <property type="match status" value="1"/>
</dbReference>
<dbReference type="PIRSF" id="PIRSF000641">
    <property type="entry name" value="SRK"/>
    <property type="match status" value="1"/>
</dbReference>
<dbReference type="Pfam" id="PF07714">
    <property type="entry name" value="PK_Tyr_Ser-Thr"/>
    <property type="match status" value="1"/>
</dbReference>
<dbReference type="InterPro" id="IPR000858">
    <property type="entry name" value="S_locus_glycoprot_dom"/>
</dbReference>
<keyword evidence="9" id="KW-1015">Disulfide bond</keyword>
<keyword evidence="16" id="KW-1133">Transmembrane helix</keyword>
<dbReference type="GO" id="GO:0005886">
    <property type="term" value="C:plasma membrane"/>
    <property type="evidence" value="ECO:0007669"/>
    <property type="project" value="UniProtKB-SubCell"/>
</dbReference>
<feature type="domain" description="Bulb-type lectin" evidence="18">
    <location>
        <begin position="44"/>
        <end position="164"/>
    </location>
</feature>
<dbReference type="OrthoDB" id="1933550at2759"/>
<reference evidence="20 21" key="1">
    <citation type="journal article" date="2020" name="IScience">
        <title>Genome Sequencing of the Endangered Kingdonia uniflora (Circaeasteraceae, Ranunculales) Reveals Potential Mechanisms of Evolutionary Specialization.</title>
        <authorList>
            <person name="Sun Y."/>
            <person name="Deng T."/>
            <person name="Zhang A."/>
            <person name="Moore M.J."/>
            <person name="Landis J.B."/>
            <person name="Lin N."/>
            <person name="Zhang H."/>
            <person name="Zhang X."/>
            <person name="Huang J."/>
            <person name="Zhang X."/>
            <person name="Sun H."/>
            <person name="Wang H."/>
        </authorList>
    </citation>
    <scope>NUCLEOTIDE SEQUENCE [LARGE SCALE GENOMIC DNA]</scope>
    <source>
        <strain evidence="20">TB1705</strain>
        <tissue evidence="20">Leaf</tissue>
    </source>
</reference>
<dbReference type="InterPro" id="IPR001245">
    <property type="entry name" value="Ser-Thr/Tyr_kinase_cat_dom"/>
</dbReference>
<evidence type="ECO:0000256" key="8">
    <source>
        <dbReference type="ARBA" id="ARBA00022840"/>
    </source>
</evidence>
<dbReference type="PROSITE" id="PS00107">
    <property type="entry name" value="PROTEIN_KINASE_ATP"/>
    <property type="match status" value="1"/>
</dbReference>
<dbReference type="InterPro" id="IPR003609">
    <property type="entry name" value="Pan_app"/>
</dbReference>
<evidence type="ECO:0000256" key="13">
    <source>
        <dbReference type="PIRNR" id="PIRNR000641"/>
    </source>
</evidence>
<dbReference type="InterPro" id="IPR011009">
    <property type="entry name" value="Kinase-like_dom_sf"/>
</dbReference>
<proteinExistence type="inferred from homology"/>
<dbReference type="PROSITE" id="PS50927">
    <property type="entry name" value="BULB_LECTIN"/>
    <property type="match status" value="1"/>
</dbReference>
<dbReference type="InterPro" id="IPR000719">
    <property type="entry name" value="Prot_kinase_dom"/>
</dbReference>
<feature type="domain" description="Protein kinase" evidence="17">
    <location>
        <begin position="527"/>
        <end position="812"/>
    </location>
</feature>
<feature type="domain" description="Apple" evidence="19">
    <location>
        <begin position="357"/>
        <end position="435"/>
    </location>
</feature>
<dbReference type="Proteomes" id="UP000541444">
    <property type="component" value="Unassembled WGS sequence"/>
</dbReference>
<evidence type="ECO:0000256" key="14">
    <source>
        <dbReference type="PROSITE-ProRule" id="PRU10141"/>
    </source>
</evidence>
<comment type="caution">
    <text evidence="20">The sequence shown here is derived from an EMBL/GenBank/DDBJ whole genome shotgun (WGS) entry which is preliminary data.</text>
</comment>
<dbReference type="PROSITE" id="PS50948">
    <property type="entry name" value="PAN"/>
    <property type="match status" value="1"/>
</dbReference>
<evidence type="ECO:0000256" key="1">
    <source>
        <dbReference type="ARBA" id="ARBA00004251"/>
    </source>
</evidence>
<dbReference type="InterPro" id="IPR001480">
    <property type="entry name" value="Bulb-type_lectin_dom"/>
</dbReference>
<dbReference type="Gene3D" id="3.30.200.20">
    <property type="entry name" value="Phosphorylase Kinase, domain 1"/>
    <property type="match status" value="1"/>
</dbReference>
<evidence type="ECO:0000313" key="21">
    <source>
        <dbReference type="Proteomes" id="UP000541444"/>
    </source>
</evidence>
<dbReference type="Gene3D" id="2.90.10.10">
    <property type="entry name" value="Bulb-type lectin domain"/>
    <property type="match status" value="1"/>
</dbReference>
<dbReference type="GO" id="GO:0048544">
    <property type="term" value="P:recognition of pollen"/>
    <property type="evidence" value="ECO:0007669"/>
    <property type="project" value="InterPro"/>
</dbReference>
<dbReference type="SMART" id="SM00473">
    <property type="entry name" value="PAN_AP"/>
    <property type="match status" value="1"/>
</dbReference>
<dbReference type="CDD" id="cd01098">
    <property type="entry name" value="PAN_AP_plant"/>
    <property type="match status" value="1"/>
</dbReference>
<evidence type="ECO:0000259" key="18">
    <source>
        <dbReference type="PROSITE" id="PS50927"/>
    </source>
</evidence>
<dbReference type="SMART" id="SM00220">
    <property type="entry name" value="S_TKc"/>
    <property type="match status" value="1"/>
</dbReference>
<dbReference type="PANTHER" id="PTHR27002">
    <property type="entry name" value="RECEPTOR-LIKE SERINE/THREONINE-PROTEIN KINASE SD1-8"/>
    <property type="match status" value="1"/>
</dbReference>
<dbReference type="GO" id="GO:0005524">
    <property type="term" value="F:ATP binding"/>
    <property type="evidence" value="ECO:0007669"/>
    <property type="project" value="UniProtKB-UniRule"/>
</dbReference>